<dbReference type="Proteomes" id="UP000078454">
    <property type="component" value="Unassembled WGS sequence"/>
</dbReference>
<evidence type="ECO:0000256" key="5">
    <source>
        <dbReference type="ARBA" id="ARBA00023288"/>
    </source>
</evidence>
<evidence type="ECO:0000256" key="2">
    <source>
        <dbReference type="ARBA" id="ARBA00022729"/>
    </source>
</evidence>
<dbReference type="EMBL" id="LYPB01000044">
    <property type="protein sequence ID" value="OAS22707.1"/>
    <property type="molecule type" value="Genomic_DNA"/>
</dbReference>
<protein>
    <submittedName>
        <fullName evidence="8">ABC transporter substrate-binding protein</fullName>
    </submittedName>
</protein>
<dbReference type="InterPro" id="IPR006059">
    <property type="entry name" value="SBP"/>
</dbReference>
<sequence length="532" mass="58696">MKAWLKTGLVSTLMVAVIAGCSNSSTSTTGTSASPANPASPASSAKSQAPVKISISLSDSLNKYALGSTDINNDKWVKKLGELTNTQLDLRLVPHAEFKPKTALMFASTDLPDVMNTIQGMFPTGPDMSGAIKGGLFMPLDDLLKEYGQDLLKAIPEQAWNEVKYNGKIYAIPEYLSNASRRATFIRKDLLDQTGLPAPKTVDDFLNVLRAMKKNGVAEPYAFRKDFVYSDVIFGAYDVMPYSTMFEKIGDQVVPKFFKVEAMQKALTVYKTMYDEGLMAKDFASLDGNKWTNNINAGKSGVWNHNANLLMNWISTTKPANAKSEVVIIPSPVGDDGKGGMMKYSYTGGLSYINSKVSKEKAIAIVKMMNYMVTEAGDRFFNFGIEGDTYTMQDNKVVYKQPTTPEGSLEEQFRSVMLRLVEDTALNRTLLNTTEDGKKLITQFDTIVTKEGRNGISFAPELTTTAKFTDAGLKFSDMPPVILDHMLKMVYGKEPISDWPKALEDWKAKGGNEIIKEATERYNKKEGIVMGD</sequence>
<comment type="caution">
    <text evidence="8">The sequence shown here is derived from an EMBL/GenBank/DDBJ whole genome shotgun (WGS) entry which is preliminary data.</text>
</comment>
<evidence type="ECO:0000256" key="3">
    <source>
        <dbReference type="ARBA" id="ARBA00023136"/>
    </source>
</evidence>
<evidence type="ECO:0000256" key="4">
    <source>
        <dbReference type="ARBA" id="ARBA00023139"/>
    </source>
</evidence>
<evidence type="ECO:0000313" key="9">
    <source>
        <dbReference type="Proteomes" id="UP000078454"/>
    </source>
</evidence>
<organism evidence="8 9">
    <name type="scientific">Paenibacillus oryzisoli</name>
    <dbReference type="NCBI Taxonomy" id="1850517"/>
    <lineage>
        <taxon>Bacteria</taxon>
        <taxon>Bacillati</taxon>
        <taxon>Bacillota</taxon>
        <taxon>Bacilli</taxon>
        <taxon>Bacillales</taxon>
        <taxon>Paenibacillaceae</taxon>
        <taxon>Paenibacillus</taxon>
    </lineage>
</organism>
<evidence type="ECO:0000256" key="7">
    <source>
        <dbReference type="SAM" id="SignalP"/>
    </source>
</evidence>
<keyword evidence="4" id="KW-0564">Palmitate</keyword>
<keyword evidence="1" id="KW-1003">Cell membrane</keyword>
<accession>A0A198AN80</accession>
<reference evidence="8 9" key="1">
    <citation type="submission" date="2016-05" db="EMBL/GenBank/DDBJ databases">
        <title>Paenibacillus sp. 1ZS3-15 nov., isolated from the rhizosphere soil.</title>
        <authorList>
            <person name="Zhang X.X."/>
            <person name="Zhang J."/>
        </authorList>
    </citation>
    <scope>NUCLEOTIDE SEQUENCE [LARGE SCALE GENOMIC DNA]</scope>
    <source>
        <strain evidence="8 9">1ZS3-15</strain>
    </source>
</reference>
<keyword evidence="9" id="KW-1185">Reference proteome</keyword>
<dbReference type="OrthoDB" id="2501893at2"/>
<keyword evidence="5" id="KW-0449">Lipoprotein</keyword>
<feature type="signal peptide" evidence="7">
    <location>
        <begin position="1"/>
        <end position="24"/>
    </location>
</feature>
<dbReference type="InterPro" id="IPR050490">
    <property type="entry name" value="Bact_solute-bd_prot1"/>
</dbReference>
<dbReference type="STRING" id="1850517.A8708_08715"/>
<dbReference type="PROSITE" id="PS51257">
    <property type="entry name" value="PROKAR_LIPOPROTEIN"/>
    <property type="match status" value="1"/>
</dbReference>
<dbReference type="PANTHER" id="PTHR43649">
    <property type="entry name" value="ARABINOSE-BINDING PROTEIN-RELATED"/>
    <property type="match status" value="1"/>
</dbReference>
<gene>
    <name evidence="8" type="ORF">A8708_08715</name>
</gene>
<evidence type="ECO:0000256" key="1">
    <source>
        <dbReference type="ARBA" id="ARBA00022475"/>
    </source>
</evidence>
<dbReference type="AlphaFoldDB" id="A0A198AN80"/>
<dbReference type="RefSeq" id="WP_068662047.1">
    <property type="nucleotide sequence ID" value="NZ_LYPB01000044.1"/>
</dbReference>
<dbReference type="SUPFAM" id="SSF53850">
    <property type="entry name" value="Periplasmic binding protein-like II"/>
    <property type="match status" value="1"/>
</dbReference>
<feature type="region of interest" description="Disordered" evidence="6">
    <location>
        <begin position="26"/>
        <end position="45"/>
    </location>
</feature>
<dbReference type="Gene3D" id="3.40.190.10">
    <property type="entry name" value="Periplasmic binding protein-like II"/>
    <property type="match status" value="2"/>
</dbReference>
<proteinExistence type="predicted"/>
<keyword evidence="2 7" id="KW-0732">Signal</keyword>
<feature type="chain" id="PRO_5038697131" evidence="7">
    <location>
        <begin position="25"/>
        <end position="532"/>
    </location>
</feature>
<keyword evidence="3" id="KW-0472">Membrane</keyword>
<name>A0A198AN80_9BACL</name>
<evidence type="ECO:0000256" key="6">
    <source>
        <dbReference type="SAM" id="MobiDB-lite"/>
    </source>
</evidence>
<evidence type="ECO:0000313" key="8">
    <source>
        <dbReference type="EMBL" id="OAS22707.1"/>
    </source>
</evidence>
<dbReference type="Pfam" id="PF01547">
    <property type="entry name" value="SBP_bac_1"/>
    <property type="match status" value="1"/>
</dbReference>
<dbReference type="PANTHER" id="PTHR43649:SF33">
    <property type="entry name" value="POLYGALACTURONAN_RHAMNOGALACTURONAN-BINDING PROTEIN YTCQ"/>
    <property type="match status" value="1"/>
</dbReference>